<dbReference type="EMBL" id="JRKL02000334">
    <property type="protein sequence ID" value="KAF3972434.1"/>
    <property type="molecule type" value="Genomic_DNA"/>
</dbReference>
<reference evidence="2" key="1">
    <citation type="submission" date="2020-03" db="EMBL/GenBank/DDBJ databases">
        <title>Castanea mollissima Vanexum genome sequencing.</title>
        <authorList>
            <person name="Staton M."/>
        </authorList>
    </citation>
    <scope>NUCLEOTIDE SEQUENCE</scope>
    <source>
        <tissue evidence="2">Leaf</tissue>
    </source>
</reference>
<dbReference type="AlphaFoldDB" id="A0A8J4W2J9"/>
<organism evidence="2 3">
    <name type="scientific">Castanea mollissima</name>
    <name type="common">Chinese chestnut</name>
    <dbReference type="NCBI Taxonomy" id="60419"/>
    <lineage>
        <taxon>Eukaryota</taxon>
        <taxon>Viridiplantae</taxon>
        <taxon>Streptophyta</taxon>
        <taxon>Embryophyta</taxon>
        <taxon>Tracheophyta</taxon>
        <taxon>Spermatophyta</taxon>
        <taxon>Magnoliopsida</taxon>
        <taxon>eudicotyledons</taxon>
        <taxon>Gunneridae</taxon>
        <taxon>Pentapetalae</taxon>
        <taxon>rosids</taxon>
        <taxon>fabids</taxon>
        <taxon>Fagales</taxon>
        <taxon>Fagaceae</taxon>
        <taxon>Castanea</taxon>
    </lineage>
</organism>
<protein>
    <submittedName>
        <fullName evidence="2">Uncharacterized protein</fullName>
    </submittedName>
</protein>
<feature type="compositionally biased region" description="Basic and acidic residues" evidence="1">
    <location>
        <begin position="50"/>
        <end position="61"/>
    </location>
</feature>
<name>A0A8J4W2J9_9ROSI</name>
<dbReference type="Proteomes" id="UP000737018">
    <property type="component" value="Unassembled WGS sequence"/>
</dbReference>
<evidence type="ECO:0000313" key="2">
    <source>
        <dbReference type="EMBL" id="KAF3972434.1"/>
    </source>
</evidence>
<keyword evidence="3" id="KW-1185">Reference proteome</keyword>
<sequence length="109" mass="11224">MVFRTSSSPAASASAVLSSSSSSAIAPKGMEGAHGGQLGLASVHSGSHGGKQDSMEVDHHREERQKLMIRVGGNMTSSLSSWLQRVGDLRVELGSGSGVGVLEWLGCLC</sequence>
<dbReference type="OrthoDB" id="10431491at2759"/>
<proteinExistence type="predicted"/>
<evidence type="ECO:0000313" key="3">
    <source>
        <dbReference type="Proteomes" id="UP000737018"/>
    </source>
</evidence>
<evidence type="ECO:0000256" key="1">
    <source>
        <dbReference type="SAM" id="MobiDB-lite"/>
    </source>
</evidence>
<comment type="caution">
    <text evidence="2">The sequence shown here is derived from an EMBL/GenBank/DDBJ whole genome shotgun (WGS) entry which is preliminary data.</text>
</comment>
<gene>
    <name evidence="2" type="ORF">CMV_004059</name>
</gene>
<feature type="region of interest" description="Disordered" evidence="1">
    <location>
        <begin position="24"/>
        <end position="61"/>
    </location>
</feature>
<accession>A0A8J4W2J9</accession>